<organism evidence="4 5">
    <name type="scientific">Olsenella porci</name>
    <dbReference type="NCBI Taxonomy" id="2652279"/>
    <lineage>
        <taxon>Bacteria</taxon>
        <taxon>Bacillati</taxon>
        <taxon>Actinomycetota</taxon>
        <taxon>Coriobacteriia</taxon>
        <taxon>Coriobacteriales</taxon>
        <taxon>Atopobiaceae</taxon>
        <taxon>Olsenella</taxon>
    </lineage>
</organism>
<accession>A0A6N7XTN4</accession>
<feature type="compositionally biased region" description="Low complexity" evidence="1">
    <location>
        <begin position="212"/>
        <end position="232"/>
    </location>
</feature>
<dbReference type="Pfam" id="PF13240">
    <property type="entry name" value="Zn_Ribbon_1"/>
    <property type="match status" value="1"/>
</dbReference>
<dbReference type="InterPro" id="IPR026870">
    <property type="entry name" value="Zinc_ribbon_dom"/>
</dbReference>
<keyword evidence="2" id="KW-0472">Membrane</keyword>
<feature type="region of interest" description="Disordered" evidence="1">
    <location>
        <begin position="212"/>
        <end position="238"/>
    </location>
</feature>
<sequence>MRPSRTFVRTGVAMTSKKFCPHCGAPLKPGQLFCMSCGERLEHWLSEDEVEAIRAEGERLEAGQAAGDELSSEPTRIIDAKAVHEAGERAREAAEAMSEEHVGDEAPIEGYPSHAQHVSPTHATEPEQPEHLVTGEGYISENPIHPVVPQGHAYVSRHSGDDWETSDNRKLMKILGIAAIVVVVLLALIMHGCFSASDKVAKPDLTKIGADSDSTAVVDSASSDSADSASTESDADKQAKQTVKDLYDKLADLDKQVSAAESTFDSTYLNDKDERQSNSDAASTLADTVDQALQTAQSTTVDSSSKYYATYQQVLQCYQDLSDRMSIVTELWKRDLWYNYPQYYTDNILEPKTENTDDGQTDVKPKVDYQTVYAQIKL</sequence>
<evidence type="ECO:0000313" key="4">
    <source>
        <dbReference type="EMBL" id="MST72731.1"/>
    </source>
</evidence>
<gene>
    <name evidence="4" type="ORF">FYJ68_06390</name>
</gene>
<dbReference type="Proteomes" id="UP000469325">
    <property type="component" value="Unassembled WGS sequence"/>
</dbReference>
<evidence type="ECO:0000313" key="5">
    <source>
        <dbReference type="Proteomes" id="UP000469325"/>
    </source>
</evidence>
<keyword evidence="5" id="KW-1185">Reference proteome</keyword>
<comment type="caution">
    <text evidence="4">The sequence shown here is derived from an EMBL/GenBank/DDBJ whole genome shotgun (WGS) entry which is preliminary data.</text>
</comment>
<dbReference type="AlphaFoldDB" id="A0A6N7XTN4"/>
<name>A0A6N7XTN4_9ACTN</name>
<protein>
    <submittedName>
        <fullName evidence="4">Zinc-ribbon domain-containing protein</fullName>
    </submittedName>
</protein>
<feature type="domain" description="Zinc-ribbon" evidence="3">
    <location>
        <begin position="19"/>
        <end position="40"/>
    </location>
</feature>
<feature type="transmembrane region" description="Helical" evidence="2">
    <location>
        <begin position="174"/>
        <end position="192"/>
    </location>
</feature>
<keyword evidence="2" id="KW-1133">Transmembrane helix</keyword>
<dbReference type="EMBL" id="VUNC01000004">
    <property type="protein sequence ID" value="MST72731.1"/>
    <property type="molecule type" value="Genomic_DNA"/>
</dbReference>
<evidence type="ECO:0000256" key="1">
    <source>
        <dbReference type="SAM" id="MobiDB-lite"/>
    </source>
</evidence>
<keyword evidence="2" id="KW-0812">Transmembrane</keyword>
<evidence type="ECO:0000259" key="3">
    <source>
        <dbReference type="Pfam" id="PF13240"/>
    </source>
</evidence>
<evidence type="ECO:0000256" key="2">
    <source>
        <dbReference type="SAM" id="Phobius"/>
    </source>
</evidence>
<proteinExistence type="predicted"/>
<reference evidence="4 5" key="1">
    <citation type="submission" date="2019-08" db="EMBL/GenBank/DDBJ databases">
        <title>In-depth cultivation of the pig gut microbiome towards novel bacterial diversity and tailored functional studies.</title>
        <authorList>
            <person name="Wylensek D."/>
            <person name="Hitch T.C.A."/>
            <person name="Clavel T."/>
        </authorList>
    </citation>
    <scope>NUCLEOTIDE SEQUENCE [LARGE SCALE GENOMIC DNA]</scope>
    <source>
        <strain evidence="4 5">CA-Schmier-601-WT-1</strain>
    </source>
</reference>